<reference evidence="2 3" key="1">
    <citation type="submission" date="2018-04" db="EMBL/GenBank/DDBJ databases">
        <title>The genome of golden apple snail Pomacea canaliculata provides insight into stress tolerance and invasive adaptation.</title>
        <authorList>
            <person name="Liu C."/>
            <person name="Liu B."/>
            <person name="Ren Y."/>
            <person name="Zhang Y."/>
            <person name="Wang H."/>
            <person name="Li S."/>
            <person name="Jiang F."/>
            <person name="Yin L."/>
            <person name="Zhang G."/>
            <person name="Qian W."/>
            <person name="Fan W."/>
        </authorList>
    </citation>
    <scope>NUCLEOTIDE SEQUENCE [LARGE SCALE GENOMIC DNA]</scope>
    <source>
        <strain evidence="2">SZHN2017</strain>
        <tissue evidence="2">Muscle</tissue>
    </source>
</reference>
<evidence type="ECO:0000256" key="1">
    <source>
        <dbReference type="SAM" id="MobiDB-lite"/>
    </source>
</evidence>
<dbReference type="Proteomes" id="UP000245119">
    <property type="component" value="Linkage Group LG7"/>
</dbReference>
<gene>
    <name evidence="2" type="ORF">C0Q70_12351</name>
</gene>
<comment type="caution">
    <text evidence="2">The sequence shown here is derived from an EMBL/GenBank/DDBJ whole genome shotgun (WGS) entry which is preliminary data.</text>
</comment>
<organism evidence="2 3">
    <name type="scientific">Pomacea canaliculata</name>
    <name type="common">Golden apple snail</name>
    <dbReference type="NCBI Taxonomy" id="400727"/>
    <lineage>
        <taxon>Eukaryota</taxon>
        <taxon>Metazoa</taxon>
        <taxon>Spiralia</taxon>
        <taxon>Lophotrochozoa</taxon>
        <taxon>Mollusca</taxon>
        <taxon>Gastropoda</taxon>
        <taxon>Caenogastropoda</taxon>
        <taxon>Architaenioglossa</taxon>
        <taxon>Ampullarioidea</taxon>
        <taxon>Ampullariidae</taxon>
        <taxon>Pomacea</taxon>
    </lineage>
</organism>
<dbReference type="EMBL" id="PZQS01000007">
    <property type="protein sequence ID" value="PVD27197.1"/>
    <property type="molecule type" value="Genomic_DNA"/>
</dbReference>
<sequence>MLTEGMAANESRVSTENLRGSFSRNPSAEADENNYISVLEVQEKKRRQKKGGMTDTAQSDDACGSAKIMESSTVSRERHPDGLIYGDLDFNSTRPCDDVIDTLPETEYAAINFSVKAPPPRDYKRKTNKII</sequence>
<name>A0A2T7P199_POMCA</name>
<keyword evidence="3" id="KW-1185">Reference proteome</keyword>
<evidence type="ECO:0000313" key="2">
    <source>
        <dbReference type="EMBL" id="PVD27197.1"/>
    </source>
</evidence>
<feature type="region of interest" description="Disordered" evidence="1">
    <location>
        <begin position="1"/>
        <end position="81"/>
    </location>
</feature>
<dbReference type="AlphaFoldDB" id="A0A2T7P199"/>
<feature type="compositionally biased region" description="Polar residues" evidence="1">
    <location>
        <begin position="11"/>
        <end position="26"/>
    </location>
</feature>
<protein>
    <submittedName>
        <fullName evidence="2">Uncharacterized protein</fullName>
    </submittedName>
</protein>
<evidence type="ECO:0000313" key="3">
    <source>
        <dbReference type="Proteomes" id="UP000245119"/>
    </source>
</evidence>
<proteinExistence type="predicted"/>
<accession>A0A2T7P199</accession>